<gene>
    <name evidence="3" type="ORF">BST30_01940</name>
    <name evidence="1" type="ORF">MMAN_00210</name>
    <name evidence="2" type="ORF">MMAN_58030</name>
</gene>
<protein>
    <submittedName>
        <fullName evidence="3">Uncharacterized protein</fullName>
    </submittedName>
</protein>
<dbReference type="Proteomes" id="UP000465812">
    <property type="component" value="Chromosome"/>
</dbReference>
<dbReference type="RefSeq" id="WP_083092770.1">
    <property type="nucleotide sequence ID" value="NZ_AP022590.1"/>
</dbReference>
<dbReference type="AlphaFoldDB" id="A0A1X0G4H4"/>
<dbReference type="EMBL" id="AP022590">
    <property type="protein sequence ID" value="BBY35887.1"/>
    <property type="molecule type" value="Genomic_DNA"/>
</dbReference>
<evidence type="ECO:0000313" key="3">
    <source>
        <dbReference type="EMBL" id="ORB08725.1"/>
    </source>
</evidence>
<evidence type="ECO:0000313" key="1">
    <source>
        <dbReference type="EMBL" id="BBY35887.1"/>
    </source>
</evidence>
<evidence type="ECO:0000313" key="4">
    <source>
        <dbReference type="Proteomes" id="UP000192760"/>
    </source>
</evidence>
<reference evidence="1" key="3">
    <citation type="submission" date="2020-02" db="EMBL/GenBank/DDBJ databases">
        <authorList>
            <person name="Matsumoto Y."/>
            <person name="Motooka D."/>
            <person name="Nakamura S."/>
        </authorList>
    </citation>
    <scope>NUCLEOTIDE SEQUENCE</scope>
    <source>
        <strain evidence="1">JCM 18113</strain>
    </source>
</reference>
<sequence>MTEFPVLDAPRLYANNSLGRCVFASFDYVEPYLEETDAWVALPLRLVHDQGAGWHIELGPYSLGATDVHRLREAIAAYDRATGESES</sequence>
<dbReference type="EMBL" id="MVHW01000002">
    <property type="protein sequence ID" value="ORB08725.1"/>
    <property type="molecule type" value="Genomic_DNA"/>
</dbReference>
<evidence type="ECO:0000313" key="2">
    <source>
        <dbReference type="EMBL" id="BBY41669.1"/>
    </source>
</evidence>
<dbReference type="STRING" id="560555.BST30_01940"/>
<name>A0A1X0G4H4_MYCNT</name>
<dbReference type="Proteomes" id="UP000192760">
    <property type="component" value="Unassembled WGS sequence"/>
</dbReference>
<keyword evidence="5" id="KW-1185">Reference proteome</keyword>
<reference evidence="1 5" key="2">
    <citation type="journal article" date="2019" name="Emerg. Microbes Infect.">
        <title>Comprehensive subspecies identification of 175 nontuberculous mycobacteria species based on 7547 genomic profiles.</title>
        <authorList>
            <person name="Matsumoto Y."/>
            <person name="Kinjo T."/>
            <person name="Motooka D."/>
            <person name="Nabeya D."/>
            <person name="Jung N."/>
            <person name="Uechi K."/>
            <person name="Horii T."/>
            <person name="Iida T."/>
            <person name="Fujita J."/>
            <person name="Nakamura S."/>
        </authorList>
    </citation>
    <scope>NUCLEOTIDE SEQUENCE [LARGE SCALE GENOMIC DNA]</scope>
    <source>
        <strain evidence="1 5">JCM 18113</strain>
    </source>
</reference>
<accession>A0A1X0G4H4</accession>
<dbReference type="EMBL" id="AP022590">
    <property type="protein sequence ID" value="BBY41669.1"/>
    <property type="molecule type" value="Genomic_DNA"/>
</dbReference>
<organism evidence="3 4">
    <name type="scientific">Mycobacterium mantenii</name>
    <dbReference type="NCBI Taxonomy" id="560555"/>
    <lineage>
        <taxon>Bacteria</taxon>
        <taxon>Bacillati</taxon>
        <taxon>Actinomycetota</taxon>
        <taxon>Actinomycetes</taxon>
        <taxon>Mycobacteriales</taxon>
        <taxon>Mycobacteriaceae</taxon>
        <taxon>Mycobacterium</taxon>
        <taxon>Mycobacterium avium complex (MAC)</taxon>
    </lineage>
</organism>
<evidence type="ECO:0000313" key="5">
    <source>
        <dbReference type="Proteomes" id="UP000465812"/>
    </source>
</evidence>
<proteinExistence type="predicted"/>
<reference evidence="3 4" key="1">
    <citation type="submission" date="2017-02" db="EMBL/GenBank/DDBJ databases">
        <title>The new phylogeny of genus Mycobacterium.</title>
        <authorList>
            <person name="Tortoli E."/>
            <person name="Trovato A."/>
            <person name="Cirillo D.M."/>
        </authorList>
    </citation>
    <scope>NUCLEOTIDE SEQUENCE [LARGE SCALE GENOMIC DNA]</scope>
    <source>
        <strain evidence="3 4">DSM 45255</strain>
    </source>
</reference>